<accession>A0AAJ2RXP7</accession>
<dbReference type="Proteomes" id="UP001276761">
    <property type="component" value="Unassembled WGS sequence"/>
</dbReference>
<sequence>MTTSSWHEGKKRVFEHFDLEVISFNSHYSAGLADISRISLMSGDDLVLSNCMTLNLETTILAPNNKAGQTCAVQLLTTKPHEWESMRVSDIQIKEEDGQPQFETKDKRLVPVINDVFSIGYLNRNYRQEGWRAFVHLPVYVVRDFQFALVNGLAPYVCLNFMRIEKSRMIKTIQYDSSEAYNDNR</sequence>
<protein>
    <submittedName>
        <fullName evidence="1">Uncharacterized protein</fullName>
    </submittedName>
</protein>
<dbReference type="AlphaFoldDB" id="A0AAJ2RXP7"/>
<gene>
    <name evidence="1" type="ORF">SIL78_01430</name>
</gene>
<proteinExistence type="predicted"/>
<evidence type="ECO:0000313" key="1">
    <source>
        <dbReference type="EMBL" id="MDX5976216.1"/>
    </source>
</evidence>
<dbReference type="RefSeq" id="WP_198349658.1">
    <property type="nucleotide sequence ID" value="NZ_JABASV010000007.1"/>
</dbReference>
<reference evidence="1" key="1">
    <citation type="submission" date="2023-11" db="EMBL/GenBank/DDBJ databases">
        <title>MicrobeMod: A computational toolkit for identifying prokaryotic methylation and restriction-modification with nanopore sequencing.</title>
        <authorList>
            <person name="Crits-Christoph A."/>
            <person name="Kang S.C."/>
            <person name="Lee H."/>
            <person name="Ostrov N."/>
        </authorList>
    </citation>
    <scope>NUCLEOTIDE SEQUENCE</scope>
    <source>
        <strain evidence="1">ATCC BAA-953</strain>
    </source>
</reference>
<organism evidence="1 2">
    <name type="scientific">Vreelandella alkaliphila</name>
    <dbReference type="NCBI Taxonomy" id="272774"/>
    <lineage>
        <taxon>Bacteria</taxon>
        <taxon>Pseudomonadati</taxon>
        <taxon>Pseudomonadota</taxon>
        <taxon>Gammaproteobacteria</taxon>
        <taxon>Oceanospirillales</taxon>
        <taxon>Halomonadaceae</taxon>
        <taxon>Vreelandella</taxon>
    </lineage>
</organism>
<dbReference type="GeneID" id="303164121"/>
<comment type="caution">
    <text evidence="1">The sequence shown here is derived from an EMBL/GenBank/DDBJ whole genome shotgun (WGS) entry which is preliminary data.</text>
</comment>
<name>A0AAJ2RXP7_9GAMM</name>
<evidence type="ECO:0000313" key="2">
    <source>
        <dbReference type="Proteomes" id="UP001276761"/>
    </source>
</evidence>
<dbReference type="EMBL" id="JAWXXT010000001">
    <property type="protein sequence ID" value="MDX5976216.1"/>
    <property type="molecule type" value="Genomic_DNA"/>
</dbReference>